<dbReference type="AlphaFoldDB" id="A0A7C8ZKD3"/>
<organism evidence="1">
    <name type="scientific">Opuntia streptacantha</name>
    <name type="common">Prickly pear cactus</name>
    <name type="synonym">Opuntia cardona</name>
    <dbReference type="NCBI Taxonomy" id="393608"/>
    <lineage>
        <taxon>Eukaryota</taxon>
        <taxon>Viridiplantae</taxon>
        <taxon>Streptophyta</taxon>
        <taxon>Embryophyta</taxon>
        <taxon>Tracheophyta</taxon>
        <taxon>Spermatophyta</taxon>
        <taxon>Magnoliopsida</taxon>
        <taxon>eudicotyledons</taxon>
        <taxon>Gunneridae</taxon>
        <taxon>Pentapetalae</taxon>
        <taxon>Caryophyllales</taxon>
        <taxon>Cactineae</taxon>
        <taxon>Cactaceae</taxon>
        <taxon>Opuntioideae</taxon>
        <taxon>Opuntia</taxon>
    </lineage>
</organism>
<reference evidence="1" key="1">
    <citation type="journal article" date="2013" name="J. Plant Res.">
        <title>Effect of fungi and light on seed germination of three Opuntia species from semiarid lands of central Mexico.</title>
        <authorList>
            <person name="Delgado-Sanchez P."/>
            <person name="Jimenez-Bremont J.F."/>
            <person name="Guerrero-Gonzalez Mde L."/>
            <person name="Flores J."/>
        </authorList>
    </citation>
    <scope>NUCLEOTIDE SEQUENCE</scope>
    <source>
        <tissue evidence="1">Cladode</tissue>
    </source>
</reference>
<accession>A0A7C8ZKD3</accession>
<name>A0A7C8ZKD3_OPUST</name>
<evidence type="ECO:0000313" key="1">
    <source>
        <dbReference type="EMBL" id="MBA4644531.1"/>
    </source>
</evidence>
<proteinExistence type="predicted"/>
<reference evidence="1" key="2">
    <citation type="submission" date="2020-07" db="EMBL/GenBank/DDBJ databases">
        <authorList>
            <person name="Vera ALvarez R."/>
            <person name="Arias-Moreno D.M."/>
            <person name="Jimenez-Jacinto V."/>
            <person name="Jimenez-Bremont J.F."/>
            <person name="Swaminathan K."/>
            <person name="Moose S.P."/>
            <person name="Guerrero-Gonzalez M.L."/>
            <person name="Marino-Ramirez L."/>
            <person name="Landsman D."/>
            <person name="Rodriguez-Kessler M."/>
            <person name="Delgado-Sanchez P."/>
        </authorList>
    </citation>
    <scope>NUCLEOTIDE SEQUENCE</scope>
    <source>
        <tissue evidence="1">Cladode</tissue>
    </source>
</reference>
<sequence length="184" mass="20803">MRVDFPLPVRPTTPTFSPPFMLTVMPLSTRGVLGLYLTCKSLISTLPCDGQFGGGWRSLMVHAASEGISVNCFILSTDTILFSTKQLMYIAQNSVPLRESPYESDKPTFSGLMMLAGNKIMNRVEAQSSKLPINSKRKPNHSFDALLWKSIRRLEFTRFTFSWMNISSFLKQRIVIKPDMLSEK</sequence>
<protein>
    <submittedName>
        <fullName evidence="1">Uncharacterized protein</fullName>
    </submittedName>
</protein>
<dbReference type="EMBL" id="GISG01138665">
    <property type="protein sequence ID" value="MBA4644531.1"/>
    <property type="molecule type" value="Transcribed_RNA"/>
</dbReference>